<sequence length="156" mass="17423">MSSASSAVTYTSVYIDSKPGRVFWGANKELSDEEYIPGPKEPHTPPALQDENEHEPMFIQPHDPDFIPDPIYPEYIPLEDEHILSAEEQPLLPVVSPTTESPEYVAESDPEEYEDDETEDGPVDYPMDGGDDDDGDSSRDDAGDEDEDEGDEEDEE</sequence>
<dbReference type="AlphaFoldDB" id="A0A699TNE3"/>
<feature type="region of interest" description="Disordered" evidence="1">
    <location>
        <begin position="33"/>
        <end position="156"/>
    </location>
</feature>
<accession>A0A699TNE3</accession>
<feature type="non-terminal residue" evidence="2">
    <location>
        <position position="156"/>
    </location>
</feature>
<feature type="compositionally biased region" description="Acidic residues" evidence="1">
    <location>
        <begin position="142"/>
        <end position="156"/>
    </location>
</feature>
<dbReference type="EMBL" id="BKCJ011255961">
    <property type="protein sequence ID" value="GFD10961.1"/>
    <property type="molecule type" value="Genomic_DNA"/>
</dbReference>
<organism evidence="2">
    <name type="scientific">Tanacetum cinerariifolium</name>
    <name type="common">Dalmatian daisy</name>
    <name type="synonym">Chrysanthemum cinerariifolium</name>
    <dbReference type="NCBI Taxonomy" id="118510"/>
    <lineage>
        <taxon>Eukaryota</taxon>
        <taxon>Viridiplantae</taxon>
        <taxon>Streptophyta</taxon>
        <taxon>Embryophyta</taxon>
        <taxon>Tracheophyta</taxon>
        <taxon>Spermatophyta</taxon>
        <taxon>Magnoliopsida</taxon>
        <taxon>eudicotyledons</taxon>
        <taxon>Gunneridae</taxon>
        <taxon>Pentapetalae</taxon>
        <taxon>asterids</taxon>
        <taxon>campanulids</taxon>
        <taxon>Asterales</taxon>
        <taxon>Asteraceae</taxon>
        <taxon>Asteroideae</taxon>
        <taxon>Anthemideae</taxon>
        <taxon>Anthemidinae</taxon>
        <taxon>Tanacetum</taxon>
    </lineage>
</organism>
<feature type="compositionally biased region" description="Acidic residues" evidence="1">
    <location>
        <begin position="106"/>
        <end position="122"/>
    </location>
</feature>
<gene>
    <name evidence="2" type="ORF">Tci_882930</name>
</gene>
<reference evidence="2" key="1">
    <citation type="journal article" date="2019" name="Sci. Rep.">
        <title>Draft genome of Tanacetum cinerariifolium, the natural source of mosquito coil.</title>
        <authorList>
            <person name="Yamashiro T."/>
            <person name="Shiraishi A."/>
            <person name="Satake H."/>
            <person name="Nakayama K."/>
        </authorList>
    </citation>
    <scope>NUCLEOTIDE SEQUENCE</scope>
</reference>
<evidence type="ECO:0000256" key="1">
    <source>
        <dbReference type="SAM" id="MobiDB-lite"/>
    </source>
</evidence>
<protein>
    <submittedName>
        <fullName evidence="2">Uncharacterized protein</fullName>
    </submittedName>
</protein>
<name>A0A699TNE3_TANCI</name>
<evidence type="ECO:0000313" key="2">
    <source>
        <dbReference type="EMBL" id="GFD10961.1"/>
    </source>
</evidence>
<proteinExistence type="predicted"/>
<comment type="caution">
    <text evidence="2">The sequence shown here is derived from an EMBL/GenBank/DDBJ whole genome shotgun (WGS) entry which is preliminary data.</text>
</comment>